<feature type="signal peptide" evidence="2">
    <location>
        <begin position="1"/>
        <end position="27"/>
    </location>
</feature>
<gene>
    <name evidence="3" type="ORF">KAK11_04275</name>
</gene>
<keyword evidence="4" id="KW-1185">Reference proteome</keyword>
<keyword evidence="2" id="KW-0732">Signal</keyword>
<feature type="transmembrane region" description="Helical" evidence="1">
    <location>
        <begin position="51"/>
        <end position="79"/>
    </location>
</feature>
<proteinExistence type="predicted"/>
<name>A0ABS5DTS9_9BURK</name>
<dbReference type="EMBL" id="JAGQDG010000001">
    <property type="protein sequence ID" value="MBQ0934537.1"/>
    <property type="molecule type" value="Genomic_DNA"/>
</dbReference>
<evidence type="ECO:0000313" key="4">
    <source>
        <dbReference type="Proteomes" id="UP000672097"/>
    </source>
</evidence>
<dbReference type="Proteomes" id="UP000672097">
    <property type="component" value="Unassembled WGS sequence"/>
</dbReference>
<reference evidence="3 4" key="1">
    <citation type="submission" date="2021-04" db="EMBL/GenBank/DDBJ databases">
        <title>The genome sequence of type strain Ideonella paludis KCTC 32238.</title>
        <authorList>
            <person name="Liu Y."/>
        </authorList>
    </citation>
    <scope>NUCLEOTIDE SEQUENCE [LARGE SCALE GENOMIC DNA]</scope>
    <source>
        <strain evidence="3 4">KCTC 32238</strain>
    </source>
</reference>
<evidence type="ECO:0000313" key="3">
    <source>
        <dbReference type="EMBL" id="MBQ0934537.1"/>
    </source>
</evidence>
<feature type="chain" id="PRO_5045522897" evidence="2">
    <location>
        <begin position="28"/>
        <end position="141"/>
    </location>
</feature>
<keyword evidence="1" id="KW-1133">Transmembrane helix</keyword>
<comment type="caution">
    <text evidence="3">The sequence shown here is derived from an EMBL/GenBank/DDBJ whole genome shotgun (WGS) entry which is preliminary data.</text>
</comment>
<evidence type="ECO:0000256" key="1">
    <source>
        <dbReference type="SAM" id="Phobius"/>
    </source>
</evidence>
<keyword evidence="1" id="KW-0812">Transmembrane</keyword>
<dbReference type="RefSeq" id="WP_210806472.1">
    <property type="nucleotide sequence ID" value="NZ_JAGQDG010000001.1"/>
</dbReference>
<accession>A0ABS5DTS9</accession>
<organism evidence="3 4">
    <name type="scientific">Ideonella paludis</name>
    <dbReference type="NCBI Taxonomy" id="1233411"/>
    <lineage>
        <taxon>Bacteria</taxon>
        <taxon>Pseudomonadati</taxon>
        <taxon>Pseudomonadota</taxon>
        <taxon>Betaproteobacteria</taxon>
        <taxon>Burkholderiales</taxon>
        <taxon>Sphaerotilaceae</taxon>
        <taxon>Ideonella</taxon>
    </lineage>
</organism>
<sequence>MTTSFTRISLCAALSLSLLTVSPIASAHRCCNSHASDISLLSALPIAVSVAAPVAVLSAGVAFTVVAVEATAAGSVWVLQRASDGVRMSVRFAGESVAAVGTSVTVVAIGAGWVLSAAGEALCFIPNEIGASLLYNEPITR</sequence>
<keyword evidence="1" id="KW-0472">Membrane</keyword>
<evidence type="ECO:0000256" key="2">
    <source>
        <dbReference type="SAM" id="SignalP"/>
    </source>
</evidence>
<protein>
    <submittedName>
        <fullName evidence="3">Uncharacterized protein</fullName>
    </submittedName>
</protein>